<feature type="transmembrane region" description="Helical" evidence="7">
    <location>
        <begin position="419"/>
        <end position="438"/>
    </location>
</feature>
<feature type="domain" description="CSC1/OSCA1-like N-terminal transmembrane" evidence="10">
    <location>
        <begin position="44"/>
        <end position="193"/>
    </location>
</feature>
<organism evidence="12 13">
    <name type="scientific">Diplodia corticola</name>
    <dbReference type="NCBI Taxonomy" id="236234"/>
    <lineage>
        <taxon>Eukaryota</taxon>
        <taxon>Fungi</taxon>
        <taxon>Dikarya</taxon>
        <taxon>Ascomycota</taxon>
        <taxon>Pezizomycotina</taxon>
        <taxon>Dothideomycetes</taxon>
        <taxon>Dothideomycetes incertae sedis</taxon>
        <taxon>Botryosphaeriales</taxon>
        <taxon>Botryosphaeriaceae</taxon>
        <taxon>Diplodia</taxon>
    </lineage>
</organism>
<dbReference type="OrthoDB" id="1076608at2759"/>
<feature type="transmembrane region" description="Helical" evidence="7">
    <location>
        <begin position="637"/>
        <end position="655"/>
    </location>
</feature>
<dbReference type="GO" id="GO:0005886">
    <property type="term" value="C:plasma membrane"/>
    <property type="evidence" value="ECO:0007669"/>
    <property type="project" value="TreeGrafter"/>
</dbReference>
<dbReference type="Pfam" id="PF13967">
    <property type="entry name" value="RSN1_TM"/>
    <property type="match status" value="1"/>
</dbReference>
<reference evidence="12 13" key="1">
    <citation type="submission" date="2016-10" db="EMBL/GenBank/DDBJ databases">
        <title>Proteomics and genomics reveal pathogen-plant mechanisms compatible with a hemibiotrophic lifestyle of Diplodia corticola.</title>
        <authorList>
            <person name="Fernandes I."/>
            <person name="De Jonge R."/>
            <person name="Van De Peer Y."/>
            <person name="Devreese B."/>
            <person name="Alves A."/>
            <person name="Esteves A.C."/>
        </authorList>
    </citation>
    <scope>NUCLEOTIDE SEQUENCE [LARGE SCALE GENOMIC DNA]</scope>
    <source>
        <strain evidence="12 13">CBS 112549</strain>
    </source>
</reference>
<dbReference type="Pfam" id="PF12621">
    <property type="entry name" value="PHM7_ext"/>
    <property type="match status" value="1"/>
</dbReference>
<evidence type="ECO:0000259" key="8">
    <source>
        <dbReference type="Pfam" id="PF02714"/>
    </source>
</evidence>
<dbReference type="Pfam" id="PF02714">
    <property type="entry name" value="RSN1_7TM"/>
    <property type="match status" value="1"/>
</dbReference>
<dbReference type="Pfam" id="PF14703">
    <property type="entry name" value="PHM7_cyt"/>
    <property type="match status" value="1"/>
</dbReference>
<accession>A0A1J9S7L2</accession>
<feature type="transmembrane region" description="Helical" evidence="7">
    <location>
        <begin position="703"/>
        <end position="722"/>
    </location>
</feature>
<dbReference type="InterPro" id="IPR032880">
    <property type="entry name" value="CSC1/OSCA1-like_N"/>
</dbReference>
<dbReference type="InterPro" id="IPR003864">
    <property type="entry name" value="CSC1/OSCA1-like_7TM"/>
</dbReference>
<dbReference type="EMBL" id="MNUE01000011">
    <property type="protein sequence ID" value="OJD36479.1"/>
    <property type="molecule type" value="Genomic_DNA"/>
</dbReference>
<evidence type="ECO:0000313" key="13">
    <source>
        <dbReference type="Proteomes" id="UP000183809"/>
    </source>
</evidence>
<proteinExistence type="inferred from homology"/>
<sequence length="894" mass="99542">MLFPLAKRSSVKQCANDILTTSLQGSDDNIGSAQETEPVSASRLLSTLAPVALYAAIWLALFLILRRVFVRKYQARSYLNTLKEEERSPQLPPGLFSWIAAFVKIPDSYVLTHHSLDGFLFLRLLKMAVITCFVGAAICIPVLFPVNITGGGGQEQLDILNLSNVSGTYWRYFAHTACAYVFFGFVMFMITRESIFYINLRQAFLMSPLYAKRLSSRTVLFTSVPEYYLHESRMRDLLGDHVKRVWLPTDTSELEEKVEERDKIAMKLEGAETKLCKLVNAAKLKAEKAGNSREEEMAEINGHGSTESGSVAARWISAKKRPTHRLKPLIGKKVDTIDWSRAQLEKLIPEIEKEQAKHRAADTKKVNSVFVEFNSIGEAQAAYQSLTHHQALHMAPRYIGITPTEVIWSNLSIKWWERVIRVIATTAFITCLVVFWSIPVAFVGAISNVQNLICIIPALSFINDIPTAIKGVVTGLLPVILLAVLMSLLPIILRMMAKLSGDPTKSAVELTVQNYYFAFQVVQVFLVATLGSAAASAVGDIVENPTGIPGKLATSIPTASGFYLSYFVLQGLGVVSGLLVGLAGLVIAKVLSKLLDSTPRKMYKRWISLSGLGWGTVFPVYTNLFVIAICYACIAPLVLLFAAIGMWFFYFAYRYNLLFVYDIDVDTKGLVYPRALQQLFVGLYIAEICLIGLFAIQLGDKSALGPFILMIVLLIFTFLYHASLNAALDPLLKYLPKSLEEEERRLLAAESDLPANERADAPTNGFEKAGAAEDGYLDPRVPPHEKPGMIKKFLRPDIYTDYPTMRRMVPRSFADPDALYAPEVERDAFFHPSVTSEPPMLWIPRDSAGCSRQEVHDTGKVIAITDVAAHFDEKNNLVWDPEAEVPIAEPKIYY</sequence>
<feature type="domain" description="10TM putative phosphate transporter extracellular tail" evidence="9">
    <location>
        <begin position="793"/>
        <end position="882"/>
    </location>
</feature>
<dbReference type="InterPro" id="IPR022257">
    <property type="entry name" value="PHM7_ext"/>
</dbReference>
<feature type="transmembrane region" description="Helical" evidence="7">
    <location>
        <begin position="172"/>
        <end position="191"/>
    </location>
</feature>
<evidence type="ECO:0000256" key="6">
    <source>
        <dbReference type="ARBA" id="ARBA00023136"/>
    </source>
</evidence>
<evidence type="ECO:0000256" key="3">
    <source>
        <dbReference type="ARBA" id="ARBA00022448"/>
    </source>
</evidence>
<dbReference type="InterPro" id="IPR045122">
    <property type="entry name" value="Csc1-like"/>
</dbReference>
<evidence type="ECO:0000256" key="7">
    <source>
        <dbReference type="SAM" id="Phobius"/>
    </source>
</evidence>
<dbReference type="InterPro" id="IPR027815">
    <property type="entry name" value="CSC1/OSCA1-like_cyt"/>
</dbReference>
<feature type="transmembrane region" description="Helical" evidence="7">
    <location>
        <begin position="475"/>
        <end position="497"/>
    </location>
</feature>
<evidence type="ECO:0000313" key="12">
    <source>
        <dbReference type="EMBL" id="OJD36479.1"/>
    </source>
</evidence>
<feature type="transmembrane region" description="Helical" evidence="7">
    <location>
        <begin position="563"/>
        <end position="587"/>
    </location>
</feature>
<evidence type="ECO:0000256" key="4">
    <source>
        <dbReference type="ARBA" id="ARBA00022692"/>
    </source>
</evidence>
<evidence type="ECO:0000259" key="10">
    <source>
        <dbReference type="Pfam" id="PF13967"/>
    </source>
</evidence>
<dbReference type="RefSeq" id="XP_020132739.1">
    <property type="nucleotide sequence ID" value="XM_020270315.1"/>
</dbReference>
<keyword evidence="4 7" id="KW-0812">Transmembrane</keyword>
<evidence type="ECO:0000259" key="9">
    <source>
        <dbReference type="Pfam" id="PF12621"/>
    </source>
</evidence>
<evidence type="ECO:0000256" key="5">
    <source>
        <dbReference type="ARBA" id="ARBA00022989"/>
    </source>
</evidence>
<feature type="transmembrane region" description="Helical" evidence="7">
    <location>
        <begin position="124"/>
        <end position="144"/>
    </location>
</feature>
<comment type="subcellular location">
    <subcellularLocation>
        <location evidence="1">Membrane</location>
        <topology evidence="1">Multi-pass membrane protein</topology>
    </subcellularLocation>
</comment>
<protein>
    <recommendedName>
        <fullName evidence="14">DUF221-domain-containing protein</fullName>
    </recommendedName>
</protein>
<keyword evidence="13" id="KW-1185">Reference proteome</keyword>
<dbReference type="GO" id="GO:0005227">
    <property type="term" value="F:calcium-activated cation channel activity"/>
    <property type="evidence" value="ECO:0007669"/>
    <property type="project" value="InterPro"/>
</dbReference>
<evidence type="ECO:0000259" key="11">
    <source>
        <dbReference type="Pfam" id="PF14703"/>
    </source>
</evidence>
<feature type="transmembrane region" description="Helical" evidence="7">
    <location>
        <begin position="44"/>
        <end position="65"/>
    </location>
</feature>
<dbReference type="Proteomes" id="UP000183809">
    <property type="component" value="Unassembled WGS sequence"/>
</dbReference>
<evidence type="ECO:0008006" key="14">
    <source>
        <dbReference type="Google" id="ProtNLM"/>
    </source>
</evidence>
<evidence type="ECO:0000256" key="1">
    <source>
        <dbReference type="ARBA" id="ARBA00004141"/>
    </source>
</evidence>
<feature type="domain" description="CSC1/OSCA1-like 7TM region" evidence="8">
    <location>
        <begin position="421"/>
        <end position="694"/>
    </location>
</feature>
<keyword evidence="6 7" id="KW-0472">Membrane</keyword>
<comment type="caution">
    <text evidence="12">The sequence shown here is derived from an EMBL/GenBank/DDBJ whole genome shotgun (WGS) entry which is preliminary data.</text>
</comment>
<feature type="transmembrane region" description="Helical" evidence="7">
    <location>
        <begin position="607"/>
        <end position="630"/>
    </location>
</feature>
<evidence type="ECO:0000256" key="2">
    <source>
        <dbReference type="ARBA" id="ARBA00007779"/>
    </source>
</evidence>
<dbReference type="PANTHER" id="PTHR13018:SF26">
    <property type="entry name" value="DOMAIN PROTEIN, PUTATIVE (AFU_ORTHOLOGUE AFUA_5G10920)-RELATED"/>
    <property type="match status" value="1"/>
</dbReference>
<keyword evidence="3" id="KW-0813">Transport</keyword>
<feature type="transmembrane region" description="Helical" evidence="7">
    <location>
        <begin position="675"/>
        <end position="696"/>
    </location>
</feature>
<dbReference type="AlphaFoldDB" id="A0A1J9S7L2"/>
<feature type="transmembrane region" description="Helical" evidence="7">
    <location>
        <begin position="517"/>
        <end position="542"/>
    </location>
</feature>
<name>A0A1J9S7L2_9PEZI</name>
<feature type="domain" description="CSC1/OSCA1-like cytosolic" evidence="11">
    <location>
        <begin position="216"/>
        <end position="410"/>
    </location>
</feature>
<keyword evidence="5 7" id="KW-1133">Transmembrane helix</keyword>
<gene>
    <name evidence="12" type="ORF">BKCO1_11000133</name>
</gene>
<dbReference type="PANTHER" id="PTHR13018">
    <property type="entry name" value="PROBABLE MEMBRANE PROTEIN DUF221-RELATED"/>
    <property type="match status" value="1"/>
</dbReference>
<comment type="similarity">
    <text evidence="2">Belongs to the CSC1 (TC 1.A.17) family.</text>
</comment>
<dbReference type="GeneID" id="31010574"/>